<dbReference type="EMBL" id="CAUYUJ010020855">
    <property type="protein sequence ID" value="CAK0900937.1"/>
    <property type="molecule type" value="Genomic_DNA"/>
</dbReference>
<sequence>MFVSSDRRGYHEHVLVDVDIGVHVPLPDTSFFCTTSLPLGHFRFCIIIDSSRIPTIVVASAARSADWIIFCRGALADQYLQIAARCSGASRHFWLLRELLAEAQPLVSVVVPNGCAANCHRAAVEGRYVCQVSFCGVYVLASCGALLWIQMLFLASPFTTIGTRCPPIVSAWGNMAFFVLVSAFLFVASTQASYALTKMPLVTILIDTCLMGFIGEMKPHLFISTELDLDANPNAISELDSTEVSQIGFGYLVLLVSSFMVSMANIVIQVMGDAYNRNKDMVHIIRLTRARAEESLITMLWLAGVASLLPRWCCHLGPQDRREFVWFTRGEQREPRELTPQELAAKIDHIDRLMTEI</sequence>
<feature type="transmembrane region" description="Helical" evidence="1">
    <location>
        <begin position="195"/>
        <end position="214"/>
    </location>
</feature>
<gene>
    <name evidence="2" type="ORF">PCOR1329_LOCUS78074</name>
</gene>
<feature type="transmembrane region" description="Helical" evidence="1">
    <location>
        <begin position="249"/>
        <end position="275"/>
    </location>
</feature>
<accession>A0ABN9XMF2</accession>
<name>A0ABN9XMF2_9DINO</name>
<proteinExistence type="predicted"/>
<reference evidence="2" key="1">
    <citation type="submission" date="2023-10" db="EMBL/GenBank/DDBJ databases">
        <authorList>
            <person name="Chen Y."/>
            <person name="Shah S."/>
            <person name="Dougan E. K."/>
            <person name="Thang M."/>
            <person name="Chan C."/>
        </authorList>
    </citation>
    <scope>NUCLEOTIDE SEQUENCE [LARGE SCALE GENOMIC DNA]</scope>
</reference>
<comment type="caution">
    <text evidence="2">The sequence shown here is derived from an EMBL/GenBank/DDBJ whole genome shotgun (WGS) entry which is preliminary data.</text>
</comment>
<keyword evidence="1" id="KW-1133">Transmembrane helix</keyword>
<keyword evidence="3" id="KW-1185">Reference proteome</keyword>
<dbReference type="Proteomes" id="UP001189429">
    <property type="component" value="Unassembled WGS sequence"/>
</dbReference>
<protein>
    <submittedName>
        <fullName evidence="2">Uncharacterized protein</fullName>
    </submittedName>
</protein>
<organism evidence="2 3">
    <name type="scientific">Prorocentrum cordatum</name>
    <dbReference type="NCBI Taxonomy" id="2364126"/>
    <lineage>
        <taxon>Eukaryota</taxon>
        <taxon>Sar</taxon>
        <taxon>Alveolata</taxon>
        <taxon>Dinophyceae</taxon>
        <taxon>Prorocentrales</taxon>
        <taxon>Prorocentraceae</taxon>
        <taxon>Prorocentrum</taxon>
    </lineage>
</organism>
<feature type="transmembrane region" description="Helical" evidence="1">
    <location>
        <begin position="128"/>
        <end position="149"/>
    </location>
</feature>
<keyword evidence="1" id="KW-0472">Membrane</keyword>
<evidence type="ECO:0000313" key="2">
    <source>
        <dbReference type="EMBL" id="CAK0900937.1"/>
    </source>
</evidence>
<evidence type="ECO:0000256" key="1">
    <source>
        <dbReference type="SAM" id="Phobius"/>
    </source>
</evidence>
<feature type="transmembrane region" description="Helical" evidence="1">
    <location>
        <begin position="169"/>
        <end position="188"/>
    </location>
</feature>
<evidence type="ECO:0000313" key="3">
    <source>
        <dbReference type="Proteomes" id="UP001189429"/>
    </source>
</evidence>
<keyword evidence="1" id="KW-0812">Transmembrane</keyword>